<comment type="similarity">
    <text evidence="2 4">Belongs to the pyridoxal phosphate-binding protein YggS/PROSC family.</text>
</comment>
<dbReference type="CDD" id="cd00635">
    <property type="entry name" value="PLPDE_III_YBL036c_like"/>
    <property type="match status" value="1"/>
</dbReference>
<dbReference type="PANTHER" id="PTHR10146:SF14">
    <property type="entry name" value="PYRIDOXAL PHOSPHATE HOMEOSTASIS PROTEIN"/>
    <property type="match status" value="1"/>
</dbReference>
<keyword evidence="8" id="KW-1185">Reference proteome</keyword>
<protein>
    <recommendedName>
        <fullName evidence="2">Pyridoxal phosphate homeostasis protein</fullName>
        <shortName evidence="2">PLP homeostasis protein</shortName>
    </recommendedName>
</protein>
<sequence length="251" mass="26563">MTEQKSVNSENQVADDLPGGSANLSPRAQEIAENLARVRRRIAVAGGADLLPITKFHPAEDVKLLTQLGVTAVGENREQEARDKHAQLADTGLQFHMVGQVQTKKANSVARWAAAVHTVDSLKLLNALDRGAGLALERGDRSERLPVLLQFSADGDPQRGGAVEADIDELADAVAAAENLELRGLMTVPPLDADPAAVFARGRQLVERITDRVTGAPVYSAGMSGDLEIAIAEGSTLVRVGTDIMGARPVL</sequence>
<proteinExistence type="inferred from homology"/>
<dbReference type="InterPro" id="IPR029066">
    <property type="entry name" value="PLP-binding_barrel"/>
</dbReference>
<dbReference type="PROSITE" id="PS01211">
    <property type="entry name" value="UPF0001"/>
    <property type="match status" value="1"/>
</dbReference>
<accession>A0A9X3LMA3</accession>
<keyword evidence="1 2" id="KW-0663">Pyridoxal phosphate</keyword>
<evidence type="ECO:0000313" key="7">
    <source>
        <dbReference type="EMBL" id="MCZ9290024.1"/>
    </source>
</evidence>
<dbReference type="InterPro" id="IPR011078">
    <property type="entry name" value="PyrdxlP_homeostasis"/>
</dbReference>
<reference evidence="7" key="1">
    <citation type="submission" date="2022-02" db="EMBL/GenBank/DDBJ databases">
        <title>Corynebacterium sp. from urogenital microbiome.</title>
        <authorList>
            <person name="Cappelli E.A."/>
            <person name="Ribeiro T.G."/>
            <person name="Peixe L."/>
        </authorList>
    </citation>
    <scope>NUCLEOTIDE SEQUENCE</scope>
    <source>
        <strain evidence="7">C8Ua_174</strain>
    </source>
</reference>
<dbReference type="AlphaFoldDB" id="A0A9X3LMA3"/>
<evidence type="ECO:0000256" key="1">
    <source>
        <dbReference type="ARBA" id="ARBA00022898"/>
    </source>
</evidence>
<evidence type="ECO:0000259" key="6">
    <source>
        <dbReference type="Pfam" id="PF01168"/>
    </source>
</evidence>
<dbReference type="SUPFAM" id="SSF51419">
    <property type="entry name" value="PLP-binding barrel"/>
    <property type="match status" value="1"/>
</dbReference>
<comment type="cofactor">
    <cofactor evidence="3">
        <name>pyridoxal 5'-phosphate</name>
        <dbReference type="ChEBI" id="CHEBI:597326"/>
    </cofactor>
</comment>
<feature type="domain" description="Alanine racemase N-terminal" evidence="6">
    <location>
        <begin position="29"/>
        <end position="249"/>
    </location>
</feature>
<dbReference type="EMBL" id="JAKMUT010000006">
    <property type="protein sequence ID" value="MCZ9290024.1"/>
    <property type="molecule type" value="Genomic_DNA"/>
</dbReference>
<dbReference type="PANTHER" id="PTHR10146">
    <property type="entry name" value="PROLINE SYNTHETASE CO-TRANSCRIBED BACTERIAL HOMOLOG PROTEIN"/>
    <property type="match status" value="1"/>
</dbReference>
<evidence type="ECO:0000256" key="5">
    <source>
        <dbReference type="SAM" id="MobiDB-lite"/>
    </source>
</evidence>
<evidence type="ECO:0000256" key="2">
    <source>
        <dbReference type="HAMAP-Rule" id="MF_02087"/>
    </source>
</evidence>
<dbReference type="PIRSF" id="PIRSF004848">
    <property type="entry name" value="YBL036c_PLPDEIII"/>
    <property type="match status" value="1"/>
</dbReference>
<comment type="function">
    <text evidence="2">Pyridoxal 5'-phosphate (PLP)-binding protein, which is involved in PLP homeostasis.</text>
</comment>
<dbReference type="Pfam" id="PF01168">
    <property type="entry name" value="Ala_racemase_N"/>
    <property type="match status" value="1"/>
</dbReference>
<dbReference type="RefSeq" id="WP_070489183.1">
    <property type="nucleotide sequence ID" value="NZ_JAKMUT010000006.1"/>
</dbReference>
<gene>
    <name evidence="7" type="ORF">L8V00_07385</name>
</gene>
<organism evidence="7 8">
    <name type="scientific">Corynebacterium evansiae</name>
    <dbReference type="NCBI Taxonomy" id="2913499"/>
    <lineage>
        <taxon>Bacteria</taxon>
        <taxon>Bacillati</taxon>
        <taxon>Actinomycetota</taxon>
        <taxon>Actinomycetes</taxon>
        <taxon>Mycobacteriales</taxon>
        <taxon>Corynebacteriaceae</taxon>
        <taxon>Corynebacterium</taxon>
    </lineage>
</organism>
<evidence type="ECO:0000256" key="3">
    <source>
        <dbReference type="PIRSR" id="PIRSR004848-1"/>
    </source>
</evidence>
<dbReference type="HAMAP" id="MF_02087">
    <property type="entry name" value="PLP_homeostasis"/>
    <property type="match status" value="1"/>
</dbReference>
<dbReference type="NCBIfam" id="TIGR00044">
    <property type="entry name" value="YggS family pyridoxal phosphate-dependent enzyme"/>
    <property type="match status" value="1"/>
</dbReference>
<evidence type="ECO:0000256" key="4">
    <source>
        <dbReference type="RuleBase" id="RU004514"/>
    </source>
</evidence>
<name>A0A9X3LMA3_9CORY</name>
<comment type="caution">
    <text evidence="7">The sequence shown here is derived from an EMBL/GenBank/DDBJ whole genome shotgun (WGS) entry which is preliminary data.</text>
</comment>
<feature type="region of interest" description="Disordered" evidence="5">
    <location>
        <begin position="1"/>
        <end position="25"/>
    </location>
</feature>
<dbReference type="InterPro" id="IPR001608">
    <property type="entry name" value="Ala_racemase_N"/>
</dbReference>
<dbReference type="GO" id="GO:0030170">
    <property type="term" value="F:pyridoxal phosphate binding"/>
    <property type="evidence" value="ECO:0007669"/>
    <property type="project" value="UniProtKB-UniRule"/>
</dbReference>
<feature type="modified residue" description="N6-(pyridoxal phosphate)lysine" evidence="2 3">
    <location>
        <position position="55"/>
    </location>
</feature>
<feature type="compositionally biased region" description="Polar residues" evidence="5">
    <location>
        <begin position="1"/>
        <end position="12"/>
    </location>
</feature>
<dbReference type="Proteomes" id="UP001146469">
    <property type="component" value="Unassembled WGS sequence"/>
</dbReference>
<evidence type="ECO:0000313" key="8">
    <source>
        <dbReference type="Proteomes" id="UP001146469"/>
    </source>
</evidence>
<dbReference type="Gene3D" id="3.20.20.10">
    <property type="entry name" value="Alanine racemase"/>
    <property type="match status" value="1"/>
</dbReference>